<feature type="signal peptide" evidence="3">
    <location>
        <begin position="1"/>
        <end position="19"/>
    </location>
</feature>
<dbReference type="Proteomes" id="UP001479436">
    <property type="component" value="Unassembled WGS sequence"/>
</dbReference>
<dbReference type="EMBL" id="JASJQH010002707">
    <property type="protein sequence ID" value="KAK9759989.1"/>
    <property type="molecule type" value="Genomic_DNA"/>
</dbReference>
<evidence type="ECO:0000313" key="5">
    <source>
        <dbReference type="Proteomes" id="UP001479436"/>
    </source>
</evidence>
<evidence type="ECO:0008006" key="6">
    <source>
        <dbReference type="Google" id="ProtNLM"/>
    </source>
</evidence>
<keyword evidence="5" id="KW-1185">Reference proteome</keyword>
<evidence type="ECO:0000256" key="1">
    <source>
        <dbReference type="ARBA" id="ARBA00022441"/>
    </source>
</evidence>
<organism evidence="4 5">
    <name type="scientific">Basidiobolus ranarum</name>
    <dbReference type="NCBI Taxonomy" id="34480"/>
    <lineage>
        <taxon>Eukaryota</taxon>
        <taxon>Fungi</taxon>
        <taxon>Fungi incertae sedis</taxon>
        <taxon>Zoopagomycota</taxon>
        <taxon>Entomophthoromycotina</taxon>
        <taxon>Basidiobolomycetes</taxon>
        <taxon>Basidiobolales</taxon>
        <taxon>Basidiobolaceae</taxon>
        <taxon>Basidiobolus</taxon>
    </lineage>
</organism>
<protein>
    <recommendedName>
        <fullName evidence="6">Kelch repeat-containing protein</fullName>
    </recommendedName>
</protein>
<evidence type="ECO:0000313" key="4">
    <source>
        <dbReference type="EMBL" id="KAK9759989.1"/>
    </source>
</evidence>
<gene>
    <name evidence="4" type="ORF">K7432_016433</name>
</gene>
<keyword evidence="3" id="KW-0732">Signal</keyword>
<dbReference type="SUPFAM" id="SSF117281">
    <property type="entry name" value="Kelch motif"/>
    <property type="match status" value="1"/>
</dbReference>
<dbReference type="Pfam" id="PF24681">
    <property type="entry name" value="Kelch_KLHDC2_KLHL20_DRC7"/>
    <property type="match status" value="2"/>
</dbReference>
<dbReference type="PANTHER" id="PTHR46093:SF18">
    <property type="entry name" value="FIBRONECTIN TYPE-III DOMAIN-CONTAINING PROTEIN"/>
    <property type="match status" value="1"/>
</dbReference>
<dbReference type="Gene3D" id="2.120.10.80">
    <property type="entry name" value="Kelch-type beta propeller"/>
    <property type="match status" value="2"/>
</dbReference>
<accession>A0ABR2WES2</accession>
<keyword evidence="1" id="KW-0880">Kelch repeat</keyword>
<proteinExistence type="predicted"/>
<name>A0ABR2WES2_9FUNG</name>
<feature type="chain" id="PRO_5046073138" description="Kelch repeat-containing protein" evidence="3">
    <location>
        <begin position="20"/>
        <end position="324"/>
    </location>
</feature>
<comment type="caution">
    <text evidence="4">The sequence shown here is derived from an EMBL/GenBank/DDBJ whole genome shotgun (WGS) entry which is preliminary data.</text>
</comment>
<evidence type="ECO:0000256" key="3">
    <source>
        <dbReference type="SAM" id="SignalP"/>
    </source>
</evidence>
<evidence type="ECO:0000256" key="2">
    <source>
        <dbReference type="ARBA" id="ARBA00022737"/>
    </source>
</evidence>
<reference evidence="4 5" key="1">
    <citation type="submission" date="2023-04" db="EMBL/GenBank/DDBJ databases">
        <title>Genome of Basidiobolus ranarum AG-B5.</title>
        <authorList>
            <person name="Stajich J.E."/>
            <person name="Carter-House D."/>
            <person name="Gryganskyi A."/>
        </authorList>
    </citation>
    <scope>NUCLEOTIDE SEQUENCE [LARGE SCALE GENOMIC DNA]</scope>
    <source>
        <strain evidence="4 5">AG-B5</strain>
    </source>
</reference>
<keyword evidence="2" id="KW-0677">Repeat</keyword>
<dbReference type="InterPro" id="IPR015915">
    <property type="entry name" value="Kelch-typ_b-propeller"/>
</dbReference>
<sequence length="324" mass="35188">MMLPLEACFSLVLTILVESALTAQSTTPAWRSFHSSAVANGKLIIFGGINNTVSGKNPIQLPGTTDLFVWDLKTRIWFQPEQDRPPKTPQKLQVSISPITSDKIFTFMPYAENGEGPVAVLDTNSWSWSYVTSSGAVPLSRLAFTYTIANEEAYLFGGTQADANGALNGANILSDLSDFDTSQQVWYSASPGPAIYFQAACYLASQNSILYFGGSAQDQAVNRLHLFNLSTRGWTLDVPYTGENGGSSVPSARIGHTANCLTDKMIVFGGTGGTGQDTINSPNDNDVWILEFVNGTYAWSRAPIKNRSKSPTARMGKYRFVEFA</sequence>
<dbReference type="PANTHER" id="PTHR46093">
    <property type="entry name" value="ACYL-COA-BINDING DOMAIN-CONTAINING PROTEIN 5"/>
    <property type="match status" value="1"/>
</dbReference>